<organism evidence="1 2">
    <name type="scientific">Parafrankia irregularis</name>
    <dbReference type="NCBI Taxonomy" id="795642"/>
    <lineage>
        <taxon>Bacteria</taxon>
        <taxon>Bacillati</taxon>
        <taxon>Actinomycetota</taxon>
        <taxon>Actinomycetes</taxon>
        <taxon>Frankiales</taxon>
        <taxon>Frankiaceae</taxon>
        <taxon>Parafrankia</taxon>
    </lineage>
</organism>
<accession>A0A0S4QNR2</accession>
<protein>
    <submittedName>
        <fullName evidence="1">Uncharacterized protein</fullName>
    </submittedName>
</protein>
<sequence length="238" mass="26374">MSDGFVAGARLDGPVTVHDLARQLPPIADLANLCRSLAMLDAILSPEWEYRYYSFDVSWADGEEMASMRNGSGDEYSIVFCAAGAYVRGFDHESPITPYDRDRDGEPWPGVLDSVPAVFRRFVDEPAFTDEDGTPVVTACLWREASDDRWHHGTIDFPSDHPDPDGATMLFKLLVDRSPKAFQRFAEDYHEVTVDLEAVRALYALRPLDPGIVASLNSEITLADLAEDISAIGYPQEG</sequence>
<reference evidence="2" key="1">
    <citation type="submission" date="2015-11" db="EMBL/GenBank/DDBJ databases">
        <authorList>
            <person name="Varghese N."/>
        </authorList>
    </citation>
    <scope>NUCLEOTIDE SEQUENCE [LARGE SCALE GENOMIC DNA]</scope>
    <source>
        <strain evidence="2">DSM 45899</strain>
    </source>
</reference>
<dbReference type="AlphaFoldDB" id="A0A0S4QNR2"/>
<name>A0A0S4QNR2_9ACTN</name>
<dbReference type="Proteomes" id="UP000198802">
    <property type="component" value="Unassembled WGS sequence"/>
</dbReference>
<gene>
    <name evidence="1" type="ORF">Ga0074812_107312</name>
</gene>
<keyword evidence="2" id="KW-1185">Reference proteome</keyword>
<dbReference type="EMBL" id="FAOZ01000007">
    <property type="protein sequence ID" value="CUU56428.1"/>
    <property type="molecule type" value="Genomic_DNA"/>
</dbReference>
<evidence type="ECO:0000313" key="1">
    <source>
        <dbReference type="EMBL" id="CUU56428.1"/>
    </source>
</evidence>
<evidence type="ECO:0000313" key="2">
    <source>
        <dbReference type="Proteomes" id="UP000198802"/>
    </source>
</evidence>
<proteinExistence type="predicted"/>